<reference evidence="1" key="1">
    <citation type="submission" date="2021-02" db="EMBL/GenBank/DDBJ databases">
        <authorList>
            <person name="Dougan E. K."/>
            <person name="Rhodes N."/>
            <person name="Thang M."/>
            <person name="Chan C."/>
        </authorList>
    </citation>
    <scope>NUCLEOTIDE SEQUENCE</scope>
</reference>
<protein>
    <submittedName>
        <fullName evidence="1">Uncharacterized protein</fullName>
    </submittedName>
</protein>
<proteinExistence type="predicted"/>
<organism evidence="1 2">
    <name type="scientific">Symbiodinium necroappetens</name>
    <dbReference type="NCBI Taxonomy" id="1628268"/>
    <lineage>
        <taxon>Eukaryota</taxon>
        <taxon>Sar</taxon>
        <taxon>Alveolata</taxon>
        <taxon>Dinophyceae</taxon>
        <taxon>Suessiales</taxon>
        <taxon>Symbiodiniaceae</taxon>
        <taxon>Symbiodinium</taxon>
    </lineage>
</organism>
<evidence type="ECO:0000313" key="2">
    <source>
        <dbReference type="Proteomes" id="UP000601435"/>
    </source>
</evidence>
<name>A0A812RDB9_9DINO</name>
<dbReference type="Proteomes" id="UP000601435">
    <property type="component" value="Unassembled WGS sequence"/>
</dbReference>
<dbReference type="AlphaFoldDB" id="A0A812RDB9"/>
<feature type="non-terminal residue" evidence="1">
    <location>
        <position position="1"/>
    </location>
</feature>
<evidence type="ECO:0000313" key="1">
    <source>
        <dbReference type="EMBL" id="CAE7432436.1"/>
    </source>
</evidence>
<comment type="caution">
    <text evidence="1">The sequence shown here is derived from an EMBL/GenBank/DDBJ whole genome shotgun (WGS) entry which is preliminary data.</text>
</comment>
<gene>
    <name evidence="1" type="ORF">SNEC2469_LOCUS11873</name>
</gene>
<dbReference type="EMBL" id="CAJNJA010018827">
    <property type="protein sequence ID" value="CAE7432436.1"/>
    <property type="molecule type" value="Genomic_DNA"/>
</dbReference>
<sequence>MDSGQRQQRQAERLSDIDVIIWVDYGESPEGSPPSPEYIDRLFVEVDLALGQGLREQRDEAIRSLILALKADLTVALESNDETIMEAAVLRAREVELASKREVVACLVTSRLLAAAESGREAEMRNAMRFAREKGMEHLGVYHEVRAIHGALYGEALLERLSAAAV</sequence>
<feature type="non-terminal residue" evidence="1">
    <location>
        <position position="166"/>
    </location>
</feature>
<accession>A0A812RDB9</accession>
<keyword evidence="2" id="KW-1185">Reference proteome</keyword>